<feature type="region of interest" description="Disordered" evidence="1">
    <location>
        <begin position="219"/>
        <end position="270"/>
    </location>
</feature>
<feature type="compositionally biased region" description="Polar residues" evidence="1">
    <location>
        <begin position="236"/>
        <end position="251"/>
    </location>
</feature>
<accession>A0A8C6ZMB8</accession>
<dbReference type="AlphaFoldDB" id="A0A8C6ZMB8"/>
<feature type="compositionally biased region" description="Basic and acidic residues" evidence="1">
    <location>
        <begin position="252"/>
        <end position="265"/>
    </location>
</feature>
<dbReference type="PANTHER" id="PTHR28557:SF1">
    <property type="entry name" value="PROTEIN SLX4IP"/>
    <property type="match status" value="1"/>
</dbReference>
<dbReference type="InterPro" id="IPR031479">
    <property type="entry name" value="SLX4IP"/>
</dbReference>
<evidence type="ECO:0000313" key="3">
    <source>
        <dbReference type="Proteomes" id="UP000694420"/>
    </source>
</evidence>
<feature type="compositionally biased region" description="Polar residues" evidence="1">
    <location>
        <begin position="331"/>
        <end position="346"/>
    </location>
</feature>
<feature type="compositionally biased region" description="Basic and acidic residues" evidence="1">
    <location>
        <begin position="126"/>
        <end position="139"/>
    </location>
</feature>
<proteinExistence type="predicted"/>
<organism evidence="2 3">
    <name type="scientific">Nothoprocta perdicaria</name>
    <name type="common">Chilean tinamou</name>
    <name type="synonym">Crypturus perdicarius</name>
    <dbReference type="NCBI Taxonomy" id="30464"/>
    <lineage>
        <taxon>Eukaryota</taxon>
        <taxon>Metazoa</taxon>
        <taxon>Chordata</taxon>
        <taxon>Craniata</taxon>
        <taxon>Vertebrata</taxon>
        <taxon>Euteleostomi</taxon>
        <taxon>Archelosauria</taxon>
        <taxon>Archosauria</taxon>
        <taxon>Dinosauria</taxon>
        <taxon>Saurischia</taxon>
        <taxon>Theropoda</taxon>
        <taxon>Coelurosauria</taxon>
        <taxon>Aves</taxon>
        <taxon>Palaeognathae</taxon>
        <taxon>Tinamiformes</taxon>
        <taxon>Tinamidae</taxon>
        <taxon>Nothoprocta</taxon>
    </lineage>
</organism>
<feature type="region of interest" description="Disordered" evidence="1">
    <location>
        <begin position="301"/>
        <end position="350"/>
    </location>
</feature>
<sequence>MRHLCGNFAVLVDVHILPQGSSRDTSWFSDHEKEEVCMLLEDAVASRVKHYLEAPKQHGQGKSMDHATSAPLFLTGKINYLIYGKTKCCKTVFLYFCCEILDLRKSSEAKVSGSFYIVKRTKTRESCMSRPQTRKDSSKVHPGPADSQKENRKNDCQTSPNPSDLKCGSVGQLKDCISASENDLELPVLELENDVNQRQPDDAGSQQKPHSVERLKMRLLRKKPPSSCESALLDPKQSQEVTEAQAQQKSCGSKEKLDCSRKELSEETPLIPSSIEMGKCSKDCLDPVLEENTPLDAKLFSTEDLTRRRPDEESLTLGKKLSRPPLLEGSNIVQTDKTEPGTTTEEFSQKKYVKSRKRFKIMKKKLKKMQEVKIGQNL</sequence>
<feature type="region of interest" description="Disordered" evidence="1">
    <location>
        <begin position="126"/>
        <end position="163"/>
    </location>
</feature>
<dbReference type="Pfam" id="PF15744">
    <property type="entry name" value="UPF0492"/>
    <property type="match status" value="2"/>
</dbReference>
<dbReference type="PANTHER" id="PTHR28557">
    <property type="entry name" value="PROTEIN SLX4IP"/>
    <property type="match status" value="1"/>
</dbReference>
<evidence type="ECO:0000313" key="2">
    <source>
        <dbReference type="Ensembl" id="ENSNPEP00000014454.1"/>
    </source>
</evidence>
<keyword evidence="3" id="KW-1185">Reference proteome</keyword>
<protein>
    <submittedName>
        <fullName evidence="2">SLX4 interacting protein</fullName>
    </submittedName>
</protein>
<reference evidence="2" key="1">
    <citation type="submission" date="2025-08" db="UniProtKB">
        <authorList>
            <consortium name="Ensembl"/>
        </authorList>
    </citation>
    <scope>IDENTIFICATION</scope>
</reference>
<name>A0A8C6ZMB8_NOTPE</name>
<evidence type="ECO:0000256" key="1">
    <source>
        <dbReference type="SAM" id="MobiDB-lite"/>
    </source>
</evidence>
<dbReference type="Ensembl" id="ENSNPET00000014811.1">
    <property type="protein sequence ID" value="ENSNPEP00000014454.1"/>
    <property type="gene ID" value="ENSNPEG00000010818.1"/>
</dbReference>
<reference evidence="2" key="2">
    <citation type="submission" date="2025-09" db="UniProtKB">
        <authorList>
            <consortium name="Ensembl"/>
        </authorList>
    </citation>
    <scope>IDENTIFICATION</scope>
</reference>
<dbReference type="Proteomes" id="UP000694420">
    <property type="component" value="Unplaced"/>
</dbReference>